<reference evidence="1" key="1">
    <citation type="submission" date="2018-04" db="EMBL/GenBank/DDBJ databases">
        <authorList>
            <person name="Jy Z."/>
        </authorList>
    </citation>
    <scope>NUCLEOTIDE SEQUENCE</scope>
    <source>
        <strain evidence="2">AS13</strain>
        <strain evidence="1">LA18</strain>
    </source>
</reference>
<accession>A0AAW7MI25</accession>
<evidence type="ECO:0000313" key="4">
    <source>
        <dbReference type="Proteomes" id="UP001172791"/>
    </source>
</evidence>
<protein>
    <submittedName>
        <fullName evidence="1">Uncharacterized protein</fullName>
    </submittedName>
</protein>
<dbReference type="EMBL" id="QAIC01000027">
    <property type="protein sequence ID" value="MDN4572280.1"/>
    <property type="molecule type" value="Genomic_DNA"/>
</dbReference>
<keyword evidence="3" id="KW-1185">Reference proteome</keyword>
<comment type="caution">
    <text evidence="1">The sequence shown here is derived from an EMBL/GenBank/DDBJ whole genome shotgun (WGS) entry which is preliminary data.</text>
</comment>
<dbReference type="AlphaFoldDB" id="A0AAW7MI25"/>
<dbReference type="EMBL" id="QAID01000027">
    <property type="protein sequence ID" value="MDN4576887.1"/>
    <property type="molecule type" value="Genomic_DNA"/>
</dbReference>
<dbReference type="Proteomes" id="UP001172791">
    <property type="component" value="Unassembled WGS sequence"/>
</dbReference>
<sequence length="98" mass="11122">MTAEISRTITIARLLSAATESMQPINFMYRGCFVNIEISEQVTLWEITIRVNPRDGVELIEPIGVRSLKLPKTKELDVIQNELIDEIQLAIDHRLVGC</sequence>
<name>A0AAW7MI25_9BURK</name>
<dbReference type="Proteomes" id="UP001172788">
    <property type="component" value="Unassembled WGS sequence"/>
</dbReference>
<gene>
    <name evidence="1" type="ORF">DBA34_03220</name>
    <name evidence="2" type="ORF">DBB29_01955</name>
</gene>
<organism evidence="1 4">
    <name type="scientific">Pandoraea cepalis</name>
    <dbReference type="NCBI Taxonomy" id="2508294"/>
    <lineage>
        <taxon>Bacteria</taxon>
        <taxon>Pseudomonadati</taxon>
        <taxon>Pseudomonadota</taxon>
        <taxon>Betaproteobacteria</taxon>
        <taxon>Burkholderiales</taxon>
        <taxon>Burkholderiaceae</taxon>
        <taxon>Pandoraea</taxon>
    </lineage>
</organism>
<evidence type="ECO:0000313" key="3">
    <source>
        <dbReference type="Proteomes" id="UP001172788"/>
    </source>
</evidence>
<proteinExistence type="predicted"/>
<evidence type="ECO:0000313" key="2">
    <source>
        <dbReference type="EMBL" id="MDN4576887.1"/>
    </source>
</evidence>
<evidence type="ECO:0000313" key="1">
    <source>
        <dbReference type="EMBL" id="MDN4572280.1"/>
    </source>
</evidence>